<keyword evidence="5 8" id="KW-0648">Protein biosynthesis</keyword>
<keyword evidence="8" id="KW-0963">Cytoplasm</keyword>
<dbReference type="SUPFAM" id="SSF52540">
    <property type="entry name" value="P-loop containing nucleoside triphosphate hydrolases"/>
    <property type="match status" value="1"/>
</dbReference>
<dbReference type="NCBIfam" id="TIGR00485">
    <property type="entry name" value="EF-Tu"/>
    <property type="match status" value="1"/>
</dbReference>
<comment type="similarity">
    <text evidence="8">Belongs to the TRAFAC class translation factor GTPase superfamily. Classic translation factor GTPase family. EF-Tu/EF-1A subfamily.</text>
</comment>
<dbReference type="RefSeq" id="WP_343979871.1">
    <property type="nucleotide sequence ID" value="NZ_BAAAHK010000018.1"/>
</dbReference>
<keyword evidence="3 8" id="KW-0378">Hydrolase</keyword>
<dbReference type="SUPFAM" id="SSF50465">
    <property type="entry name" value="EF-Tu/eEF-1alpha/eIF2-gamma C-terminal domain"/>
    <property type="match status" value="1"/>
</dbReference>
<feature type="binding site" evidence="8">
    <location>
        <begin position="83"/>
        <end position="87"/>
    </location>
    <ligand>
        <name>GTP</name>
        <dbReference type="ChEBI" id="CHEBI:37565"/>
    </ligand>
</feature>
<keyword evidence="1 8" id="KW-0547">Nucleotide-binding</keyword>
<dbReference type="InterPro" id="IPR000795">
    <property type="entry name" value="T_Tr_GTP-bd_dom"/>
</dbReference>
<dbReference type="InterPro" id="IPR004541">
    <property type="entry name" value="Transl_elong_EFTu/EF1A_bac/org"/>
</dbReference>
<comment type="catalytic activity">
    <reaction evidence="8">
        <text>GTP + H2O = GDP + phosphate + H(+)</text>
        <dbReference type="Rhea" id="RHEA:19669"/>
        <dbReference type="ChEBI" id="CHEBI:15377"/>
        <dbReference type="ChEBI" id="CHEBI:15378"/>
        <dbReference type="ChEBI" id="CHEBI:37565"/>
        <dbReference type="ChEBI" id="CHEBI:43474"/>
        <dbReference type="ChEBI" id="CHEBI:58189"/>
        <dbReference type="EC" id="3.6.5.3"/>
    </reaction>
</comment>
<dbReference type="CDD" id="cd03707">
    <property type="entry name" value="EFTU_III"/>
    <property type="match status" value="1"/>
</dbReference>
<dbReference type="Pfam" id="PF03144">
    <property type="entry name" value="GTP_EFTU_D2"/>
    <property type="match status" value="1"/>
</dbReference>
<evidence type="ECO:0000256" key="3">
    <source>
        <dbReference type="ARBA" id="ARBA00022801"/>
    </source>
</evidence>
<comment type="caution">
    <text evidence="10">The sequence shown here is derived from an EMBL/GenBank/DDBJ whole genome shotgun (WGS) entry which is preliminary data.</text>
</comment>
<dbReference type="InterPro" id="IPR033720">
    <property type="entry name" value="EFTU_2"/>
</dbReference>
<dbReference type="InterPro" id="IPR009000">
    <property type="entry name" value="Transl_B-barrel_sf"/>
</dbReference>
<dbReference type="Proteomes" id="UP001500542">
    <property type="component" value="Unassembled WGS sequence"/>
</dbReference>
<dbReference type="PANTHER" id="PTHR43721:SF22">
    <property type="entry name" value="ELONGATION FACTOR TU, MITOCHONDRIAL"/>
    <property type="match status" value="1"/>
</dbReference>
<dbReference type="Pfam" id="PF00009">
    <property type="entry name" value="GTP_EFTU"/>
    <property type="match status" value="1"/>
</dbReference>
<keyword evidence="6 8" id="KW-0342">GTP-binding</keyword>
<evidence type="ECO:0000256" key="7">
    <source>
        <dbReference type="ARBA" id="ARBA00029554"/>
    </source>
</evidence>
<evidence type="ECO:0000256" key="4">
    <source>
        <dbReference type="ARBA" id="ARBA00022842"/>
    </source>
</evidence>
<dbReference type="InterPro" id="IPR050055">
    <property type="entry name" value="EF-Tu_GTPase"/>
</dbReference>
<comment type="subunit">
    <text evidence="8">Monomer.</text>
</comment>
<comment type="function">
    <text evidence="8">GTP hydrolase that promotes the GTP-dependent binding of aminoacyl-tRNA to the A-site of ribosomes during protein biosynthesis.</text>
</comment>
<reference evidence="10 11" key="1">
    <citation type="journal article" date="2019" name="Int. J. Syst. Evol. Microbiol.">
        <title>The Global Catalogue of Microorganisms (GCM) 10K type strain sequencing project: providing services to taxonomists for standard genome sequencing and annotation.</title>
        <authorList>
            <consortium name="The Broad Institute Genomics Platform"/>
            <consortium name="The Broad Institute Genome Sequencing Center for Infectious Disease"/>
            <person name="Wu L."/>
            <person name="Ma J."/>
        </authorList>
    </citation>
    <scope>NUCLEOTIDE SEQUENCE [LARGE SCALE GENOMIC DNA]</scope>
    <source>
        <strain evidence="10 11">JCM 10977</strain>
    </source>
</reference>
<dbReference type="InterPro" id="IPR005225">
    <property type="entry name" value="Small_GTP-bd"/>
</dbReference>
<dbReference type="CDD" id="cd01884">
    <property type="entry name" value="EF_Tu"/>
    <property type="match status" value="1"/>
</dbReference>
<evidence type="ECO:0000256" key="5">
    <source>
        <dbReference type="ARBA" id="ARBA00022917"/>
    </source>
</evidence>
<organism evidence="10 11">
    <name type="scientific">Kribbella koreensis</name>
    <dbReference type="NCBI Taxonomy" id="57909"/>
    <lineage>
        <taxon>Bacteria</taxon>
        <taxon>Bacillati</taxon>
        <taxon>Actinomycetota</taxon>
        <taxon>Actinomycetes</taxon>
        <taxon>Propionibacteriales</taxon>
        <taxon>Kribbellaceae</taxon>
        <taxon>Kribbella</taxon>
    </lineage>
</organism>
<keyword evidence="11" id="KW-1185">Reference proteome</keyword>
<dbReference type="NCBIfam" id="TIGR00231">
    <property type="entry name" value="small_GTP"/>
    <property type="match status" value="1"/>
</dbReference>
<accession>A0ABN1RHC9</accession>
<feature type="domain" description="Tr-type G" evidence="9">
    <location>
        <begin position="10"/>
        <end position="206"/>
    </location>
</feature>
<dbReference type="InterPro" id="IPR041709">
    <property type="entry name" value="EF-Tu_GTP-bd"/>
</dbReference>
<protein>
    <recommendedName>
        <fullName evidence="7 8">Elongation factor Tu</fullName>
        <shortName evidence="8">EF-Tu</shortName>
        <ecNumber evidence="8">3.6.5.3</ecNumber>
    </recommendedName>
</protein>
<dbReference type="GO" id="GO:0003746">
    <property type="term" value="F:translation elongation factor activity"/>
    <property type="evidence" value="ECO:0007669"/>
    <property type="project" value="UniProtKB-KW"/>
</dbReference>
<dbReference type="InterPro" id="IPR004160">
    <property type="entry name" value="Transl_elong_EFTu/EF1A_C"/>
</dbReference>
<dbReference type="NCBIfam" id="NF009373">
    <property type="entry name" value="PRK12736.1"/>
    <property type="match status" value="1"/>
</dbReference>
<dbReference type="Pfam" id="PF03143">
    <property type="entry name" value="GTP_EFTU_D3"/>
    <property type="match status" value="1"/>
</dbReference>
<evidence type="ECO:0000256" key="6">
    <source>
        <dbReference type="ARBA" id="ARBA00023134"/>
    </source>
</evidence>
<evidence type="ECO:0000256" key="2">
    <source>
        <dbReference type="ARBA" id="ARBA00022768"/>
    </source>
</evidence>
<dbReference type="PROSITE" id="PS51722">
    <property type="entry name" value="G_TR_2"/>
    <property type="match status" value="1"/>
</dbReference>
<evidence type="ECO:0000256" key="1">
    <source>
        <dbReference type="ARBA" id="ARBA00022741"/>
    </source>
</evidence>
<dbReference type="SUPFAM" id="SSF50447">
    <property type="entry name" value="Translation proteins"/>
    <property type="match status" value="1"/>
</dbReference>
<dbReference type="PRINTS" id="PR00315">
    <property type="entry name" value="ELONGATNFCT"/>
</dbReference>
<dbReference type="EMBL" id="BAAAHK010000018">
    <property type="protein sequence ID" value="GAA0957275.1"/>
    <property type="molecule type" value="Genomic_DNA"/>
</dbReference>
<dbReference type="Gene3D" id="2.40.30.10">
    <property type="entry name" value="Translation factors"/>
    <property type="match status" value="2"/>
</dbReference>
<feature type="binding site" evidence="8">
    <location>
        <begin position="19"/>
        <end position="26"/>
    </location>
    <ligand>
        <name>GTP</name>
        <dbReference type="ChEBI" id="CHEBI:37565"/>
    </ligand>
</feature>
<dbReference type="CDD" id="cd03697">
    <property type="entry name" value="EFTU_II"/>
    <property type="match status" value="1"/>
</dbReference>
<keyword evidence="8" id="KW-0479">Metal-binding</keyword>
<name>A0ABN1RHC9_9ACTN</name>
<dbReference type="NCBIfam" id="NF009372">
    <property type="entry name" value="PRK12735.1"/>
    <property type="match status" value="1"/>
</dbReference>
<dbReference type="PANTHER" id="PTHR43721">
    <property type="entry name" value="ELONGATION FACTOR TU-RELATED"/>
    <property type="match status" value="1"/>
</dbReference>
<comment type="subcellular location">
    <subcellularLocation>
        <location evidence="8">Cytoplasm</location>
    </subcellularLocation>
</comment>
<sequence length="395" mass="42381">MAKSQFVRTKPHLNIGTMGHVDHGKTTLTAAITKVLAERYPSLNSFVAFDGIDRAPEEVQRGITINISHVEYETANRHYAHVDMPGHADYVKNMITGAAQVDAAILVVSAQDGAMPQTREHVLLAQRVGVPYLVVALNKADAVDDPELLDLVELEVRELLSEYGFPGDEVPVVRVSGLRALEGDPEWMKAVGDLLDAVDEYVPVPDRELGEPFLMPIENVLTISGRGTVVTGAVEQGSLKLGDAVEVVGLGPTITSTAIGLETFGKSLESAEAGDNAAVLLRGIKRDEVRRGQVLVLPGTVQPHRKFRAQLHALSTAEGGRHTPFASDYRPQFYFRTTDVSGGIDLGEIALVMPGDTIELGVELEKPIAMTVGLGFAVREGGHTVAAGTVTELMD</sequence>
<dbReference type="InterPro" id="IPR009001">
    <property type="entry name" value="Transl_elong_EF1A/Init_IF2_C"/>
</dbReference>
<keyword evidence="2 8" id="KW-0251">Elongation factor</keyword>
<feature type="binding site" evidence="8">
    <location>
        <position position="26"/>
    </location>
    <ligand>
        <name>Mg(2+)</name>
        <dbReference type="ChEBI" id="CHEBI:18420"/>
    </ligand>
</feature>
<dbReference type="NCBIfam" id="NF000766">
    <property type="entry name" value="PRK00049.1"/>
    <property type="match status" value="1"/>
</dbReference>
<evidence type="ECO:0000256" key="8">
    <source>
        <dbReference type="HAMAP-Rule" id="MF_00118"/>
    </source>
</evidence>
<evidence type="ECO:0000313" key="10">
    <source>
        <dbReference type="EMBL" id="GAA0957275.1"/>
    </source>
</evidence>
<evidence type="ECO:0000259" key="9">
    <source>
        <dbReference type="PROSITE" id="PS51722"/>
    </source>
</evidence>
<gene>
    <name evidence="10" type="primary">tuf_2</name>
    <name evidence="8" type="synonym">tuf</name>
    <name evidence="10" type="ORF">GCM10009554_67820</name>
</gene>
<proteinExistence type="inferred from homology"/>
<dbReference type="InterPro" id="IPR027417">
    <property type="entry name" value="P-loop_NTPase"/>
</dbReference>
<keyword evidence="4 8" id="KW-0460">Magnesium</keyword>
<dbReference type="HAMAP" id="MF_00118_B">
    <property type="entry name" value="EF_Tu_B"/>
    <property type="match status" value="1"/>
</dbReference>
<dbReference type="InterPro" id="IPR004161">
    <property type="entry name" value="EFTu-like_2"/>
</dbReference>
<feature type="binding site" evidence="8">
    <location>
        <begin position="138"/>
        <end position="141"/>
    </location>
    <ligand>
        <name>GTP</name>
        <dbReference type="ChEBI" id="CHEBI:37565"/>
    </ligand>
</feature>
<dbReference type="Gene3D" id="3.40.50.300">
    <property type="entry name" value="P-loop containing nucleotide triphosphate hydrolases"/>
    <property type="match status" value="1"/>
</dbReference>
<dbReference type="EC" id="3.6.5.3" evidence="8"/>
<evidence type="ECO:0000313" key="11">
    <source>
        <dbReference type="Proteomes" id="UP001500542"/>
    </source>
</evidence>